<gene>
    <name evidence="5" type="ORF">EVA_06458</name>
</gene>
<name>J9CYU3_9ZZZZ</name>
<keyword evidence="1" id="KW-0732">Signal</keyword>
<dbReference type="PROSITE" id="PS51257">
    <property type="entry name" value="PROKAR_LIPOPROTEIN"/>
    <property type="match status" value="1"/>
</dbReference>
<sequence>MIAKRLSCTAALLVAVLSLSGCQTATSVWDNPEEYLPNFLKPYRADVHQGNLITSDMVAQLETGMTAAQVQFLLGIPLVHDAFHPDRWDYVYYLLRSDNTRQLRHLTVFFDNEGRLSHWNSDAMPDEEQADQMILGTIDNFEPRVPVDSDTESDSETTK</sequence>
<dbReference type="InterPro" id="IPR007450">
    <property type="entry name" value="BamE_dom"/>
</dbReference>
<dbReference type="EMBL" id="AMCI01001470">
    <property type="protein sequence ID" value="EJX05436.1"/>
    <property type="molecule type" value="Genomic_DNA"/>
</dbReference>
<dbReference type="Gene3D" id="3.30.1450.10">
    <property type="match status" value="1"/>
</dbReference>
<dbReference type="GO" id="GO:1990063">
    <property type="term" value="C:Bam protein complex"/>
    <property type="evidence" value="ECO:0007669"/>
    <property type="project" value="TreeGrafter"/>
</dbReference>
<organism evidence="5">
    <name type="scientific">gut metagenome</name>
    <dbReference type="NCBI Taxonomy" id="749906"/>
    <lineage>
        <taxon>unclassified sequences</taxon>
        <taxon>metagenomes</taxon>
        <taxon>organismal metagenomes</taxon>
    </lineage>
</organism>
<dbReference type="InterPro" id="IPR026592">
    <property type="entry name" value="BamE"/>
</dbReference>
<dbReference type="GO" id="GO:0043165">
    <property type="term" value="P:Gram-negative-bacterium-type cell outer membrane assembly"/>
    <property type="evidence" value="ECO:0007669"/>
    <property type="project" value="TreeGrafter"/>
</dbReference>
<dbReference type="InterPro" id="IPR037873">
    <property type="entry name" value="BamE-like"/>
</dbReference>
<dbReference type="PANTHER" id="PTHR37482:SF1">
    <property type="entry name" value="OUTER MEMBRANE PROTEIN ASSEMBLY FACTOR BAME"/>
    <property type="match status" value="1"/>
</dbReference>
<dbReference type="GO" id="GO:0051205">
    <property type="term" value="P:protein insertion into membrane"/>
    <property type="evidence" value="ECO:0007669"/>
    <property type="project" value="TreeGrafter"/>
</dbReference>
<dbReference type="PANTHER" id="PTHR37482">
    <property type="entry name" value="OUTER MEMBRANE PROTEIN ASSEMBLY FACTOR BAME"/>
    <property type="match status" value="1"/>
</dbReference>
<reference evidence="5" key="1">
    <citation type="journal article" date="2012" name="PLoS ONE">
        <title>Gene sets for utilization of primary and secondary nutrition supplies in the distal gut of endangered iberian lynx.</title>
        <authorList>
            <person name="Alcaide M."/>
            <person name="Messina E."/>
            <person name="Richter M."/>
            <person name="Bargiela R."/>
            <person name="Peplies J."/>
            <person name="Huws S.A."/>
            <person name="Newbold C.J."/>
            <person name="Golyshin P.N."/>
            <person name="Simon M.A."/>
            <person name="Lopez G."/>
            <person name="Yakimov M.M."/>
            <person name="Ferrer M."/>
        </authorList>
    </citation>
    <scope>NUCLEOTIDE SEQUENCE</scope>
</reference>
<comment type="caution">
    <text evidence="5">The sequence shown here is derived from an EMBL/GenBank/DDBJ whole genome shotgun (WGS) entry which is preliminary data.</text>
</comment>
<evidence type="ECO:0000256" key="1">
    <source>
        <dbReference type="ARBA" id="ARBA00022729"/>
    </source>
</evidence>
<proteinExistence type="inferred from homology"/>
<feature type="domain" description="Outer membrane protein assembly factor BamE" evidence="4">
    <location>
        <begin position="50"/>
        <end position="118"/>
    </location>
</feature>
<dbReference type="Pfam" id="PF04355">
    <property type="entry name" value="BamE"/>
    <property type="match status" value="1"/>
</dbReference>
<keyword evidence="2" id="KW-0472">Membrane</keyword>
<evidence type="ECO:0000259" key="4">
    <source>
        <dbReference type="Pfam" id="PF04355"/>
    </source>
</evidence>
<evidence type="ECO:0000313" key="5">
    <source>
        <dbReference type="EMBL" id="EJX05436.1"/>
    </source>
</evidence>
<dbReference type="HAMAP" id="MF_00925">
    <property type="entry name" value="OM_assembly_BamE"/>
    <property type="match status" value="1"/>
</dbReference>
<protein>
    <submittedName>
        <fullName evidence="5">SmpA/OmlA domain-containing protein</fullName>
    </submittedName>
</protein>
<keyword evidence="3" id="KW-0998">Cell outer membrane</keyword>
<evidence type="ECO:0000256" key="2">
    <source>
        <dbReference type="ARBA" id="ARBA00023136"/>
    </source>
</evidence>
<dbReference type="AlphaFoldDB" id="J9CYU3"/>
<evidence type="ECO:0000256" key="3">
    <source>
        <dbReference type="ARBA" id="ARBA00023237"/>
    </source>
</evidence>
<accession>J9CYU3</accession>
<dbReference type="GO" id="GO:0030674">
    <property type="term" value="F:protein-macromolecule adaptor activity"/>
    <property type="evidence" value="ECO:0007669"/>
    <property type="project" value="TreeGrafter"/>
</dbReference>